<dbReference type="EMBL" id="ML119105">
    <property type="protein sequence ID" value="RPB17590.1"/>
    <property type="molecule type" value="Genomic_DNA"/>
</dbReference>
<gene>
    <name evidence="1" type="ORF">P167DRAFT_540975</name>
</gene>
<proteinExistence type="predicted"/>
<dbReference type="OrthoDB" id="10412065at2759"/>
<protein>
    <submittedName>
        <fullName evidence="1">Uncharacterized protein</fullName>
    </submittedName>
</protein>
<organism evidence="1 2">
    <name type="scientific">Morchella conica CCBAS932</name>
    <dbReference type="NCBI Taxonomy" id="1392247"/>
    <lineage>
        <taxon>Eukaryota</taxon>
        <taxon>Fungi</taxon>
        <taxon>Dikarya</taxon>
        <taxon>Ascomycota</taxon>
        <taxon>Pezizomycotina</taxon>
        <taxon>Pezizomycetes</taxon>
        <taxon>Pezizales</taxon>
        <taxon>Morchellaceae</taxon>
        <taxon>Morchella</taxon>
    </lineage>
</organism>
<evidence type="ECO:0000313" key="1">
    <source>
        <dbReference type="EMBL" id="RPB17590.1"/>
    </source>
</evidence>
<accession>A0A3N4L3X2</accession>
<dbReference type="AlphaFoldDB" id="A0A3N4L3X2"/>
<evidence type="ECO:0000313" key="2">
    <source>
        <dbReference type="Proteomes" id="UP000277580"/>
    </source>
</evidence>
<name>A0A3N4L3X2_9PEZI</name>
<dbReference type="InParanoid" id="A0A3N4L3X2"/>
<keyword evidence="2" id="KW-1185">Reference proteome</keyword>
<dbReference type="Proteomes" id="UP000277580">
    <property type="component" value="Unassembled WGS sequence"/>
</dbReference>
<reference evidence="1 2" key="1">
    <citation type="journal article" date="2018" name="Nat. Ecol. Evol.">
        <title>Pezizomycetes genomes reveal the molecular basis of ectomycorrhizal truffle lifestyle.</title>
        <authorList>
            <person name="Murat C."/>
            <person name="Payen T."/>
            <person name="Noel B."/>
            <person name="Kuo A."/>
            <person name="Morin E."/>
            <person name="Chen J."/>
            <person name="Kohler A."/>
            <person name="Krizsan K."/>
            <person name="Balestrini R."/>
            <person name="Da Silva C."/>
            <person name="Montanini B."/>
            <person name="Hainaut M."/>
            <person name="Levati E."/>
            <person name="Barry K.W."/>
            <person name="Belfiori B."/>
            <person name="Cichocki N."/>
            <person name="Clum A."/>
            <person name="Dockter R.B."/>
            <person name="Fauchery L."/>
            <person name="Guy J."/>
            <person name="Iotti M."/>
            <person name="Le Tacon F."/>
            <person name="Lindquist E.A."/>
            <person name="Lipzen A."/>
            <person name="Malagnac F."/>
            <person name="Mello A."/>
            <person name="Molinier V."/>
            <person name="Miyauchi S."/>
            <person name="Poulain J."/>
            <person name="Riccioni C."/>
            <person name="Rubini A."/>
            <person name="Sitrit Y."/>
            <person name="Splivallo R."/>
            <person name="Traeger S."/>
            <person name="Wang M."/>
            <person name="Zifcakova L."/>
            <person name="Wipf D."/>
            <person name="Zambonelli A."/>
            <person name="Paolocci F."/>
            <person name="Nowrousian M."/>
            <person name="Ottonello S."/>
            <person name="Baldrian P."/>
            <person name="Spatafora J.W."/>
            <person name="Henrissat B."/>
            <person name="Nagy L.G."/>
            <person name="Aury J.M."/>
            <person name="Wincker P."/>
            <person name="Grigoriev I.V."/>
            <person name="Bonfante P."/>
            <person name="Martin F.M."/>
        </authorList>
    </citation>
    <scope>NUCLEOTIDE SEQUENCE [LARGE SCALE GENOMIC DNA]</scope>
    <source>
        <strain evidence="1 2">CCBAS932</strain>
    </source>
</reference>
<sequence>MPITEIHHSHEHALDEIHPFPSDQGLVLAGAVQQIGTFVLPQGSHISITHGGQQYQRQNGQQVVVHAILPRGYTPTGNSELLQQPHAQAQARIDRTRAQIVEVQAHTALARAHTTLTHAQTSLTHAQTSLAHAQSTRRRAQIQTQGQLPTSIVVRGHSTHQGQNHLQHMPSMFWVRCIIIVSI</sequence>